<dbReference type="PANTHER" id="PTHR38790">
    <property type="entry name" value="2EXR DOMAIN-CONTAINING PROTEIN-RELATED"/>
    <property type="match status" value="1"/>
</dbReference>
<proteinExistence type="predicted"/>
<dbReference type="OrthoDB" id="5413827at2759"/>
<evidence type="ECO:0000313" key="2">
    <source>
        <dbReference type="Proteomes" id="UP000800039"/>
    </source>
</evidence>
<gene>
    <name evidence="1" type="ORF">K460DRAFT_360138</name>
</gene>
<comment type="caution">
    <text evidence="1">The sequence shown here is derived from an EMBL/GenBank/DDBJ whole genome shotgun (WGS) entry which is preliminary data.</text>
</comment>
<dbReference type="EMBL" id="ML976620">
    <property type="protein sequence ID" value="KAF1840465.1"/>
    <property type="molecule type" value="Genomic_DNA"/>
</dbReference>
<name>A0A9P4G7I0_9PLEO</name>
<dbReference type="Proteomes" id="UP000800039">
    <property type="component" value="Unassembled WGS sequence"/>
</dbReference>
<dbReference type="GeneID" id="63849500"/>
<organism evidence="1 2">
    <name type="scientific">Cucurbitaria berberidis CBS 394.84</name>
    <dbReference type="NCBI Taxonomy" id="1168544"/>
    <lineage>
        <taxon>Eukaryota</taxon>
        <taxon>Fungi</taxon>
        <taxon>Dikarya</taxon>
        <taxon>Ascomycota</taxon>
        <taxon>Pezizomycotina</taxon>
        <taxon>Dothideomycetes</taxon>
        <taxon>Pleosporomycetidae</taxon>
        <taxon>Pleosporales</taxon>
        <taxon>Pleosporineae</taxon>
        <taxon>Cucurbitariaceae</taxon>
        <taxon>Cucurbitaria</taxon>
    </lineage>
</organism>
<dbReference type="RefSeq" id="XP_040783028.1">
    <property type="nucleotide sequence ID" value="XM_040932249.1"/>
</dbReference>
<sequence length="163" mass="18831">METLDDGPFRKRTDSMQLLLPAKLSSQSSTRTTQPRVNSLAPVIGNAPTWRPIPDSQRDNLLLRLPAEIRNWIYKLVLGGRTYKFKDAFSTHYARLDTTEQHLFGLLFVCRQIYFEAALLPYAINTFRFRDFDISLSPFLKERSPAQFRSIQSLELVTYQAGQ</sequence>
<dbReference type="PANTHER" id="PTHR38790:SF4">
    <property type="entry name" value="2EXR DOMAIN-CONTAINING PROTEIN"/>
    <property type="match status" value="1"/>
</dbReference>
<dbReference type="AlphaFoldDB" id="A0A9P4G7I0"/>
<keyword evidence="2" id="KW-1185">Reference proteome</keyword>
<evidence type="ECO:0000313" key="1">
    <source>
        <dbReference type="EMBL" id="KAF1840465.1"/>
    </source>
</evidence>
<reference evidence="1" key="1">
    <citation type="submission" date="2020-01" db="EMBL/GenBank/DDBJ databases">
        <authorList>
            <consortium name="DOE Joint Genome Institute"/>
            <person name="Haridas S."/>
            <person name="Albert R."/>
            <person name="Binder M."/>
            <person name="Bloem J."/>
            <person name="Labutti K."/>
            <person name="Salamov A."/>
            <person name="Andreopoulos B."/>
            <person name="Baker S.E."/>
            <person name="Barry K."/>
            <person name="Bills G."/>
            <person name="Bluhm B.H."/>
            <person name="Cannon C."/>
            <person name="Castanera R."/>
            <person name="Culley D.E."/>
            <person name="Daum C."/>
            <person name="Ezra D."/>
            <person name="Gonzalez J.B."/>
            <person name="Henrissat B."/>
            <person name="Kuo A."/>
            <person name="Liang C."/>
            <person name="Lipzen A."/>
            <person name="Lutzoni F."/>
            <person name="Magnuson J."/>
            <person name="Mondo S."/>
            <person name="Nolan M."/>
            <person name="Ohm R."/>
            <person name="Pangilinan J."/>
            <person name="Park H.-J."/>
            <person name="Ramirez L."/>
            <person name="Alfaro M."/>
            <person name="Sun H."/>
            <person name="Tritt A."/>
            <person name="Yoshinaga Y."/>
            <person name="Zwiers L.-H."/>
            <person name="Turgeon B.G."/>
            <person name="Goodwin S.B."/>
            <person name="Spatafora J.W."/>
            <person name="Crous P.W."/>
            <person name="Grigoriev I.V."/>
        </authorList>
    </citation>
    <scope>NUCLEOTIDE SEQUENCE</scope>
    <source>
        <strain evidence="1">CBS 394.84</strain>
    </source>
</reference>
<accession>A0A9P4G7I0</accession>
<protein>
    <submittedName>
        <fullName evidence="1">Uncharacterized protein</fullName>
    </submittedName>
</protein>